<gene>
    <name evidence="2" type="ORF">CF392_07460</name>
</gene>
<comment type="caution">
    <text evidence="2">The sequence shown here is derived from an EMBL/GenBank/DDBJ whole genome shotgun (WGS) entry which is preliminary data.</text>
</comment>
<proteinExistence type="predicted"/>
<reference evidence="2 3" key="1">
    <citation type="submission" date="2017-07" db="EMBL/GenBank/DDBJ databases">
        <title>Tamlnaduibacter salinus (Mi-7) genome sequencing.</title>
        <authorList>
            <person name="Verma A."/>
            <person name="Krishnamurthi S."/>
        </authorList>
    </citation>
    <scope>NUCLEOTIDE SEQUENCE [LARGE SCALE GENOMIC DNA]</scope>
    <source>
        <strain evidence="2 3">Mi-7</strain>
    </source>
</reference>
<name>A0A2A2I322_9GAMM</name>
<keyword evidence="3" id="KW-1185">Reference proteome</keyword>
<protein>
    <recommendedName>
        <fullName evidence="4">DUF1440 domain-containing protein</fullName>
    </recommendedName>
</protein>
<keyword evidence="1" id="KW-0812">Transmembrane</keyword>
<feature type="transmembrane region" description="Helical" evidence="1">
    <location>
        <begin position="125"/>
        <end position="142"/>
    </location>
</feature>
<organism evidence="2 3">
    <name type="scientific">Tamilnaduibacter salinus</name>
    <dbReference type="NCBI Taxonomy" id="1484056"/>
    <lineage>
        <taxon>Bacteria</taxon>
        <taxon>Pseudomonadati</taxon>
        <taxon>Pseudomonadota</taxon>
        <taxon>Gammaproteobacteria</taxon>
        <taxon>Pseudomonadales</taxon>
        <taxon>Marinobacteraceae</taxon>
        <taxon>Tamilnaduibacter</taxon>
    </lineage>
</organism>
<keyword evidence="1" id="KW-0472">Membrane</keyword>
<sequence>MTAQSATTSTPTLSWPRTVAVGLIAAIIPSLFMVPMFKLGLSPMPAPPSLEFAEMVLGRTLPMPVGLLFHLLYVMLWTIVYVLFLKPGSVKAALGLAGLLWVGVLFVFFPLFGWGLAGTSVSVKLIPASFIPHLLFGLALWGSSRWLMPKD</sequence>
<keyword evidence="1" id="KW-1133">Transmembrane helix</keyword>
<feature type="transmembrane region" description="Helical" evidence="1">
    <location>
        <begin position="20"/>
        <end position="41"/>
    </location>
</feature>
<feature type="transmembrane region" description="Helical" evidence="1">
    <location>
        <begin position="92"/>
        <end position="113"/>
    </location>
</feature>
<dbReference type="AlphaFoldDB" id="A0A2A2I322"/>
<dbReference type="EMBL" id="NMPM01000037">
    <property type="protein sequence ID" value="PAV26119.1"/>
    <property type="molecule type" value="Genomic_DNA"/>
</dbReference>
<accession>A0A2A2I322</accession>
<evidence type="ECO:0000256" key="1">
    <source>
        <dbReference type="SAM" id="Phobius"/>
    </source>
</evidence>
<evidence type="ECO:0000313" key="3">
    <source>
        <dbReference type="Proteomes" id="UP000218332"/>
    </source>
</evidence>
<evidence type="ECO:0000313" key="2">
    <source>
        <dbReference type="EMBL" id="PAV26119.1"/>
    </source>
</evidence>
<dbReference type="Proteomes" id="UP000218332">
    <property type="component" value="Unassembled WGS sequence"/>
</dbReference>
<feature type="transmembrane region" description="Helical" evidence="1">
    <location>
        <begin position="61"/>
        <end position="85"/>
    </location>
</feature>
<dbReference type="RefSeq" id="WP_095610833.1">
    <property type="nucleotide sequence ID" value="NZ_NMPM01000037.1"/>
</dbReference>
<evidence type="ECO:0008006" key="4">
    <source>
        <dbReference type="Google" id="ProtNLM"/>
    </source>
</evidence>